<dbReference type="GO" id="GO:0045296">
    <property type="term" value="F:cadherin binding"/>
    <property type="evidence" value="ECO:0007669"/>
    <property type="project" value="TreeGrafter"/>
</dbReference>
<evidence type="ECO:0000313" key="11">
    <source>
        <dbReference type="Proteomes" id="UP001274896"/>
    </source>
</evidence>
<dbReference type="GO" id="GO:0002009">
    <property type="term" value="P:morphogenesis of an epithelium"/>
    <property type="evidence" value="ECO:0007669"/>
    <property type="project" value="UniProtKB-ARBA"/>
</dbReference>
<evidence type="ECO:0000256" key="1">
    <source>
        <dbReference type="ARBA" id="ARBA00004251"/>
    </source>
</evidence>
<dbReference type="GO" id="GO:0008013">
    <property type="term" value="F:beta-catenin binding"/>
    <property type="evidence" value="ECO:0007669"/>
    <property type="project" value="TreeGrafter"/>
</dbReference>
<dbReference type="EMBL" id="JAUCMX010000026">
    <property type="protein sequence ID" value="KAK3509660.1"/>
    <property type="molecule type" value="Genomic_DNA"/>
</dbReference>
<dbReference type="InterPro" id="IPR027397">
    <property type="entry name" value="Catenin-bd_sf"/>
</dbReference>
<comment type="subcellular location">
    <subcellularLocation>
        <location evidence="1">Cell membrane</location>
        <topology evidence="1">Single-pass type I membrane protein</topology>
    </subcellularLocation>
</comment>
<keyword evidence="5" id="KW-1133">Transmembrane helix</keyword>
<dbReference type="GO" id="GO:0016342">
    <property type="term" value="C:catenin complex"/>
    <property type="evidence" value="ECO:0007669"/>
    <property type="project" value="TreeGrafter"/>
</dbReference>
<organism evidence="10 11">
    <name type="scientific">Hemibagrus guttatus</name>
    <dbReference type="NCBI Taxonomy" id="175788"/>
    <lineage>
        <taxon>Eukaryota</taxon>
        <taxon>Metazoa</taxon>
        <taxon>Chordata</taxon>
        <taxon>Craniata</taxon>
        <taxon>Vertebrata</taxon>
        <taxon>Euteleostomi</taxon>
        <taxon>Actinopterygii</taxon>
        <taxon>Neopterygii</taxon>
        <taxon>Teleostei</taxon>
        <taxon>Ostariophysi</taxon>
        <taxon>Siluriformes</taxon>
        <taxon>Bagridae</taxon>
        <taxon>Hemibagrus</taxon>
    </lineage>
</organism>
<dbReference type="InterPro" id="IPR000233">
    <property type="entry name" value="Cadherin_Y-type_LIR"/>
</dbReference>
<gene>
    <name evidence="10" type="ORF">QTP70_008406</name>
</gene>
<dbReference type="PANTHER" id="PTHR24027">
    <property type="entry name" value="CADHERIN-23"/>
    <property type="match status" value="1"/>
</dbReference>
<dbReference type="FunFam" id="4.10.900.10:FF:000007">
    <property type="entry name" value="Cadherin 22"/>
    <property type="match status" value="1"/>
</dbReference>
<protein>
    <recommendedName>
        <fullName evidence="9">Cadherin Y-type LIR-motif domain-containing protein</fullName>
    </recommendedName>
</protein>
<keyword evidence="4" id="KW-0106">Calcium</keyword>
<dbReference type="GO" id="GO:0000902">
    <property type="term" value="P:cell morphogenesis"/>
    <property type="evidence" value="ECO:0007669"/>
    <property type="project" value="TreeGrafter"/>
</dbReference>
<evidence type="ECO:0000256" key="3">
    <source>
        <dbReference type="ARBA" id="ARBA00022737"/>
    </source>
</evidence>
<keyword evidence="3" id="KW-0677">Repeat</keyword>
<accession>A0AAE0PXK2</accession>
<dbReference type="GO" id="GO:0007156">
    <property type="term" value="P:homophilic cell adhesion via plasma membrane adhesion molecules"/>
    <property type="evidence" value="ECO:0007669"/>
    <property type="project" value="InterPro"/>
</dbReference>
<dbReference type="GO" id="GO:0007043">
    <property type="term" value="P:cell-cell junction assembly"/>
    <property type="evidence" value="ECO:0007669"/>
    <property type="project" value="TreeGrafter"/>
</dbReference>
<dbReference type="GO" id="GO:0005509">
    <property type="term" value="F:calcium ion binding"/>
    <property type="evidence" value="ECO:0007669"/>
    <property type="project" value="InterPro"/>
</dbReference>
<dbReference type="Gene3D" id="4.10.900.10">
    <property type="entry name" value="TCF3-CBD (Catenin binding domain)"/>
    <property type="match status" value="1"/>
</dbReference>
<comment type="caution">
    <text evidence="10">The sequence shown here is derived from an EMBL/GenBank/DDBJ whole genome shotgun (WGS) entry which is preliminary data.</text>
</comment>
<dbReference type="GO" id="GO:0034332">
    <property type="term" value="P:adherens junction organization"/>
    <property type="evidence" value="ECO:0007669"/>
    <property type="project" value="TreeGrafter"/>
</dbReference>
<dbReference type="InterPro" id="IPR039808">
    <property type="entry name" value="Cadherin"/>
</dbReference>
<evidence type="ECO:0000256" key="7">
    <source>
        <dbReference type="RuleBase" id="RU004357"/>
    </source>
</evidence>
<comment type="function">
    <text evidence="7">Cadherins are calcium-dependent cell adhesion proteins.</text>
</comment>
<dbReference type="GO" id="GO:0044331">
    <property type="term" value="P:cell-cell adhesion mediated by cadherin"/>
    <property type="evidence" value="ECO:0007669"/>
    <property type="project" value="TreeGrafter"/>
</dbReference>
<dbReference type="Proteomes" id="UP001274896">
    <property type="component" value="Unassembled WGS sequence"/>
</dbReference>
<feature type="compositionally biased region" description="Low complexity" evidence="8">
    <location>
        <begin position="147"/>
        <end position="157"/>
    </location>
</feature>
<dbReference type="Pfam" id="PF01049">
    <property type="entry name" value="CADH_Y-type_LIR"/>
    <property type="match status" value="1"/>
</dbReference>
<evidence type="ECO:0000256" key="5">
    <source>
        <dbReference type="ARBA" id="ARBA00022989"/>
    </source>
</evidence>
<sequence length="275" mass="29889">MPHREEAPGKTQDTLERLCLSAGLGMLRGPSGRAGGSVWGEGVLLLGIFLYTRWRSYKGLKEGVYHVSAHHDGWEDIRENVLNYDEEGGGEEDQNAYDMAELQKSLQPSPAQSVQYSRSRALHHYHAPIQQQQLHLHQADPPSRAPTATSTSSSSTTLRRDVPLNHAPAQGQCATSAATRTAQLARKSLSFSSQDLARYLCEIIRDAEQHADSAPADSLQVFSTEGGGSLAGSLSSFSSAGLDESSAAGHECLKDWGPRFDKLRALYERAEASDL</sequence>
<dbReference type="GO" id="GO:0005912">
    <property type="term" value="C:adherens junction"/>
    <property type="evidence" value="ECO:0007669"/>
    <property type="project" value="TreeGrafter"/>
</dbReference>
<feature type="domain" description="Cadherin Y-type LIR-motif" evidence="9">
    <location>
        <begin position="210"/>
        <end position="267"/>
    </location>
</feature>
<proteinExistence type="predicted"/>
<evidence type="ECO:0000256" key="8">
    <source>
        <dbReference type="SAM" id="MobiDB-lite"/>
    </source>
</evidence>
<dbReference type="AlphaFoldDB" id="A0AAE0PXK2"/>
<keyword evidence="11" id="KW-1185">Reference proteome</keyword>
<keyword evidence="6" id="KW-0472">Membrane</keyword>
<evidence type="ECO:0000313" key="10">
    <source>
        <dbReference type="EMBL" id="KAK3509660.1"/>
    </source>
</evidence>
<dbReference type="GO" id="GO:0016477">
    <property type="term" value="P:cell migration"/>
    <property type="evidence" value="ECO:0007669"/>
    <property type="project" value="TreeGrafter"/>
</dbReference>
<dbReference type="PANTHER" id="PTHR24027:SF432">
    <property type="entry name" value="EGF-LIKE DOMAIN-CONTAINING PROTEIN"/>
    <property type="match status" value="1"/>
</dbReference>
<dbReference type="GO" id="GO:0016339">
    <property type="term" value="P:calcium-dependent cell-cell adhesion via plasma membrane cell adhesion molecules"/>
    <property type="evidence" value="ECO:0007669"/>
    <property type="project" value="TreeGrafter"/>
</dbReference>
<evidence type="ECO:0000256" key="4">
    <source>
        <dbReference type="ARBA" id="ARBA00022837"/>
    </source>
</evidence>
<evidence type="ECO:0000256" key="2">
    <source>
        <dbReference type="ARBA" id="ARBA00022692"/>
    </source>
</evidence>
<keyword evidence="2" id="KW-0812">Transmembrane</keyword>
<evidence type="ECO:0000256" key="6">
    <source>
        <dbReference type="ARBA" id="ARBA00023136"/>
    </source>
</evidence>
<reference evidence="10" key="1">
    <citation type="submission" date="2023-06" db="EMBL/GenBank/DDBJ databases">
        <title>Male Hemibagrus guttatus genome.</title>
        <authorList>
            <person name="Bian C."/>
        </authorList>
    </citation>
    <scope>NUCLEOTIDE SEQUENCE</scope>
    <source>
        <strain evidence="10">Male_cb2023</strain>
        <tissue evidence="10">Muscle</tissue>
    </source>
</reference>
<feature type="region of interest" description="Disordered" evidence="8">
    <location>
        <begin position="130"/>
        <end position="159"/>
    </location>
</feature>
<name>A0AAE0PXK2_9TELE</name>
<evidence type="ECO:0000259" key="9">
    <source>
        <dbReference type="Pfam" id="PF01049"/>
    </source>
</evidence>